<accession>A0A8J6DXY8</accession>
<evidence type="ECO:0000256" key="3">
    <source>
        <dbReference type="ARBA" id="ARBA00022989"/>
    </source>
</evidence>
<keyword evidence="7" id="KW-1185">Reference proteome</keyword>
<evidence type="ECO:0000313" key="7">
    <source>
        <dbReference type="Proteomes" id="UP000700334"/>
    </source>
</evidence>
<name>A0A8J6DXY8_GALPY</name>
<comment type="subcellular location">
    <subcellularLocation>
        <location evidence="1">Membrane</location>
        <topology evidence="1">Multi-pass membrane protein</topology>
    </subcellularLocation>
</comment>
<keyword evidence="4 5" id="KW-0472">Membrane</keyword>
<feature type="non-terminal residue" evidence="6">
    <location>
        <position position="159"/>
    </location>
</feature>
<dbReference type="InterPro" id="IPR001694">
    <property type="entry name" value="NADH_UbQ_OxRdtase_su1/FPO"/>
</dbReference>
<dbReference type="EMBL" id="JAGFMF010011381">
    <property type="protein sequence ID" value="KAG8524676.1"/>
    <property type="molecule type" value="Genomic_DNA"/>
</dbReference>
<gene>
    <name evidence="6" type="ORF">J0S82_006538</name>
</gene>
<evidence type="ECO:0000256" key="1">
    <source>
        <dbReference type="ARBA" id="ARBA00004141"/>
    </source>
</evidence>
<feature type="transmembrane region" description="Helical" evidence="5">
    <location>
        <begin position="71"/>
        <end position="88"/>
    </location>
</feature>
<organism evidence="6 7">
    <name type="scientific">Galemys pyrenaicus</name>
    <name type="common">Iberian desman</name>
    <name type="synonym">Pyrenean desman</name>
    <dbReference type="NCBI Taxonomy" id="202257"/>
    <lineage>
        <taxon>Eukaryota</taxon>
        <taxon>Metazoa</taxon>
        <taxon>Chordata</taxon>
        <taxon>Craniata</taxon>
        <taxon>Vertebrata</taxon>
        <taxon>Euteleostomi</taxon>
        <taxon>Mammalia</taxon>
        <taxon>Eutheria</taxon>
        <taxon>Laurasiatheria</taxon>
        <taxon>Eulipotyphla</taxon>
        <taxon>Talpidae</taxon>
        <taxon>Galemys</taxon>
    </lineage>
</organism>
<dbReference type="Proteomes" id="UP000700334">
    <property type="component" value="Unassembled WGS sequence"/>
</dbReference>
<keyword evidence="3 5" id="KW-1133">Transmembrane helix</keyword>
<dbReference type="AlphaFoldDB" id="A0A8J6DXY8"/>
<evidence type="ECO:0000256" key="4">
    <source>
        <dbReference type="ARBA" id="ARBA00023136"/>
    </source>
</evidence>
<proteinExistence type="predicted"/>
<evidence type="ECO:0000313" key="6">
    <source>
        <dbReference type="EMBL" id="KAG8524676.1"/>
    </source>
</evidence>
<comment type="caution">
    <text evidence="6">The sequence shown here is derived from an EMBL/GenBank/DDBJ whole genome shotgun (WGS) entry which is preliminary data.</text>
</comment>
<protein>
    <submittedName>
        <fullName evidence="6">NADH-ubiquinone oxidoreductase chain 1</fullName>
    </submittedName>
</protein>
<feature type="transmembrane region" description="Helical" evidence="5">
    <location>
        <begin position="118"/>
        <end position="141"/>
    </location>
</feature>
<evidence type="ECO:0000256" key="5">
    <source>
        <dbReference type="SAM" id="Phobius"/>
    </source>
</evidence>
<dbReference type="Pfam" id="PF00146">
    <property type="entry name" value="NADHdh"/>
    <property type="match status" value="1"/>
</dbReference>
<dbReference type="GO" id="GO:0016020">
    <property type="term" value="C:membrane"/>
    <property type="evidence" value="ECO:0007669"/>
    <property type="project" value="UniProtKB-SubCell"/>
</dbReference>
<keyword evidence="2 5" id="KW-0812">Transmembrane</keyword>
<evidence type="ECO:0000256" key="2">
    <source>
        <dbReference type="ARBA" id="ARBA00022692"/>
    </source>
</evidence>
<reference evidence="6" key="1">
    <citation type="journal article" date="2021" name="Evol. Appl.">
        <title>The genome of the Pyrenean desman and the effects of bottlenecks and inbreeding on the genomic landscape of an endangered species.</title>
        <authorList>
            <person name="Escoda L."/>
            <person name="Castresana J."/>
        </authorList>
    </citation>
    <scope>NUCLEOTIDE SEQUENCE</scope>
    <source>
        <strain evidence="6">IBE-C5619</strain>
    </source>
</reference>
<sequence>YHLHMYHYINPSPQFGSNNTNSITHVIAINQHKPRCTIYISHVDPGHIFYALVSYINKWTNTLNINHNSRIFIIFPSGPLTVITWYVSTLAETNQALVDLTELISGFSAEYVTGPLSLFFLVDCANIIIKFFIAILFLGAFHNPHMPNARSILLSKPFP</sequence>